<reference evidence="7 8" key="1">
    <citation type="submission" date="2021-03" db="EMBL/GenBank/DDBJ databases">
        <title>Sequencing the genomes of 1000 actinobacteria strains.</title>
        <authorList>
            <person name="Klenk H.-P."/>
        </authorList>
    </citation>
    <scope>NUCLEOTIDE SEQUENCE [LARGE SCALE GENOMIC DNA]</scope>
    <source>
        <strain evidence="7 8">DSM 45516</strain>
    </source>
</reference>
<comment type="caution">
    <text evidence="7">The sequence shown here is derived from an EMBL/GenBank/DDBJ whole genome shotgun (WGS) entry which is preliminary data.</text>
</comment>
<dbReference type="InterPro" id="IPR001123">
    <property type="entry name" value="LeuE-type"/>
</dbReference>
<dbReference type="Proteomes" id="UP001519325">
    <property type="component" value="Unassembled WGS sequence"/>
</dbReference>
<feature type="transmembrane region" description="Helical" evidence="6">
    <location>
        <begin position="41"/>
        <end position="65"/>
    </location>
</feature>
<dbReference type="PANTHER" id="PTHR30086:SF20">
    <property type="entry name" value="ARGININE EXPORTER PROTEIN ARGO-RELATED"/>
    <property type="match status" value="1"/>
</dbReference>
<evidence type="ECO:0000256" key="4">
    <source>
        <dbReference type="ARBA" id="ARBA00022989"/>
    </source>
</evidence>
<evidence type="ECO:0000313" key="8">
    <source>
        <dbReference type="Proteomes" id="UP001519325"/>
    </source>
</evidence>
<organism evidence="7 8">
    <name type="scientific">Nocardia goodfellowii</name>
    <dbReference type="NCBI Taxonomy" id="882446"/>
    <lineage>
        <taxon>Bacteria</taxon>
        <taxon>Bacillati</taxon>
        <taxon>Actinomycetota</taxon>
        <taxon>Actinomycetes</taxon>
        <taxon>Mycobacteriales</taxon>
        <taxon>Nocardiaceae</taxon>
        <taxon>Nocardia</taxon>
    </lineage>
</organism>
<evidence type="ECO:0000256" key="3">
    <source>
        <dbReference type="ARBA" id="ARBA00022692"/>
    </source>
</evidence>
<feature type="transmembrane region" description="Helical" evidence="6">
    <location>
        <begin position="71"/>
        <end position="89"/>
    </location>
</feature>
<dbReference type="EMBL" id="JAGGMR010000001">
    <property type="protein sequence ID" value="MBP2187590.1"/>
    <property type="molecule type" value="Genomic_DNA"/>
</dbReference>
<protein>
    <submittedName>
        <fullName evidence="7">Threonine/homoserine/homoserine lactone efflux protein</fullName>
    </submittedName>
</protein>
<keyword evidence="5 6" id="KW-0472">Membrane</keyword>
<dbReference type="Pfam" id="PF01810">
    <property type="entry name" value="LysE"/>
    <property type="match status" value="1"/>
</dbReference>
<feature type="transmembrane region" description="Helical" evidence="6">
    <location>
        <begin position="119"/>
        <end position="140"/>
    </location>
</feature>
<keyword evidence="8" id="KW-1185">Reference proteome</keyword>
<comment type="subcellular location">
    <subcellularLocation>
        <location evidence="1">Cell membrane</location>
        <topology evidence="1">Multi-pass membrane protein</topology>
    </subcellularLocation>
</comment>
<keyword evidence="3 6" id="KW-0812">Transmembrane</keyword>
<dbReference type="PANTHER" id="PTHR30086">
    <property type="entry name" value="ARGININE EXPORTER PROTEIN ARGO"/>
    <property type="match status" value="1"/>
</dbReference>
<accession>A0ABS4Q7C0</accession>
<evidence type="ECO:0000313" key="7">
    <source>
        <dbReference type="EMBL" id="MBP2187590.1"/>
    </source>
</evidence>
<evidence type="ECO:0000256" key="6">
    <source>
        <dbReference type="SAM" id="Phobius"/>
    </source>
</evidence>
<evidence type="ECO:0000256" key="1">
    <source>
        <dbReference type="ARBA" id="ARBA00004651"/>
    </source>
</evidence>
<sequence>MIPVANLLAFAAAAFVIIVVPGPGVLFAIGRALALGRRAALLSVIGHAVGVLVSLLLVAIGLGAILTASALALTIVKFTGALYLIYLGVQAIRDRKSLRDALTVSAPSVQDSKVIRQGVVVGLTNPKAVIFFSAVLPHFIDPAGGAYVAQLLILGGVFLAIALVSDTAWALGAAAARSWFARSPRRLEAVGATGGAMIVGLGASVALSGAAK</sequence>
<proteinExistence type="predicted"/>
<feature type="transmembrane region" description="Helical" evidence="6">
    <location>
        <begin position="6"/>
        <end position="29"/>
    </location>
</feature>
<keyword evidence="2" id="KW-1003">Cell membrane</keyword>
<evidence type="ECO:0000256" key="2">
    <source>
        <dbReference type="ARBA" id="ARBA00022475"/>
    </source>
</evidence>
<keyword evidence="4 6" id="KW-1133">Transmembrane helix</keyword>
<evidence type="ECO:0000256" key="5">
    <source>
        <dbReference type="ARBA" id="ARBA00023136"/>
    </source>
</evidence>
<dbReference type="PIRSF" id="PIRSF006324">
    <property type="entry name" value="LeuE"/>
    <property type="match status" value="1"/>
</dbReference>
<dbReference type="RefSeq" id="WP_209884277.1">
    <property type="nucleotide sequence ID" value="NZ_JAGGMR010000001.1"/>
</dbReference>
<feature type="transmembrane region" description="Helical" evidence="6">
    <location>
        <begin position="152"/>
        <end position="175"/>
    </location>
</feature>
<name>A0ABS4Q7C0_9NOCA</name>
<gene>
    <name evidence="7" type="ORF">BJ987_000491</name>
</gene>
<feature type="transmembrane region" description="Helical" evidence="6">
    <location>
        <begin position="187"/>
        <end position="211"/>
    </location>
</feature>